<reference evidence="2" key="1">
    <citation type="submission" date="2020-12" db="EMBL/GenBank/DDBJ databases">
        <title>Devosia sp. MSA67 isolated from Mo River.</title>
        <authorList>
            <person name="Ma F."/>
            <person name="Zi Z."/>
        </authorList>
    </citation>
    <scope>NUCLEOTIDE SEQUENCE</scope>
    <source>
        <strain evidence="2">MSA67</strain>
    </source>
</reference>
<evidence type="ECO:0000313" key="3">
    <source>
        <dbReference type="Proteomes" id="UP000602124"/>
    </source>
</evidence>
<gene>
    <name evidence="2" type="ORF">JEQ47_00065</name>
</gene>
<keyword evidence="3" id="KW-1185">Reference proteome</keyword>
<protein>
    <submittedName>
        <fullName evidence="2">BLUF domain-containing protein</fullName>
    </submittedName>
</protein>
<dbReference type="GO" id="GO:0071949">
    <property type="term" value="F:FAD binding"/>
    <property type="evidence" value="ECO:0007669"/>
    <property type="project" value="InterPro"/>
</dbReference>
<dbReference type="Pfam" id="PF04940">
    <property type="entry name" value="BLUF"/>
    <property type="match status" value="1"/>
</dbReference>
<dbReference type="GO" id="GO:0009882">
    <property type="term" value="F:blue light photoreceptor activity"/>
    <property type="evidence" value="ECO:0007669"/>
    <property type="project" value="InterPro"/>
</dbReference>
<dbReference type="InterPro" id="IPR036046">
    <property type="entry name" value="Acylphosphatase-like_dom_sf"/>
</dbReference>
<dbReference type="InterPro" id="IPR007024">
    <property type="entry name" value="BLUF_domain"/>
</dbReference>
<dbReference type="RefSeq" id="WP_198874353.1">
    <property type="nucleotide sequence ID" value="NZ_JAEKMH010000001.1"/>
</dbReference>
<dbReference type="SMART" id="SM01034">
    <property type="entry name" value="BLUF"/>
    <property type="match status" value="1"/>
</dbReference>
<dbReference type="Proteomes" id="UP000602124">
    <property type="component" value="Unassembled WGS sequence"/>
</dbReference>
<proteinExistence type="predicted"/>
<comment type="caution">
    <text evidence="2">The sequence shown here is derived from an EMBL/GenBank/DDBJ whole genome shotgun (WGS) entry which is preliminary data.</text>
</comment>
<dbReference type="Gene3D" id="3.30.70.100">
    <property type="match status" value="1"/>
</dbReference>
<dbReference type="PROSITE" id="PS50925">
    <property type="entry name" value="BLUF"/>
    <property type="match status" value="1"/>
</dbReference>
<dbReference type="SUPFAM" id="SSF54975">
    <property type="entry name" value="Acylphosphatase/BLUF domain-like"/>
    <property type="match status" value="1"/>
</dbReference>
<feature type="domain" description="BLUF" evidence="1">
    <location>
        <begin position="1"/>
        <end position="94"/>
    </location>
</feature>
<evidence type="ECO:0000313" key="2">
    <source>
        <dbReference type="EMBL" id="MBJ3783096.1"/>
    </source>
</evidence>
<organism evidence="2 3">
    <name type="scientific">Devosia sediminis</name>
    <dbReference type="NCBI Taxonomy" id="2798801"/>
    <lineage>
        <taxon>Bacteria</taxon>
        <taxon>Pseudomonadati</taxon>
        <taxon>Pseudomonadota</taxon>
        <taxon>Alphaproteobacteria</taxon>
        <taxon>Hyphomicrobiales</taxon>
        <taxon>Devosiaceae</taxon>
        <taxon>Devosia</taxon>
    </lineage>
</organism>
<dbReference type="EMBL" id="JAEKMH010000001">
    <property type="protein sequence ID" value="MBJ3783096.1"/>
    <property type="molecule type" value="Genomic_DNA"/>
</dbReference>
<dbReference type="AlphaFoldDB" id="A0A934IQ25"/>
<evidence type="ECO:0000259" key="1">
    <source>
        <dbReference type="PROSITE" id="PS50925"/>
    </source>
</evidence>
<sequence>MHQWVYVSKCIVPDADIQNAIDSIIKVSQSRNMDLQVTGALFFTGTHFAQLLEGPPGGMMTLRSSILADPRHKDALTMLEGRIEQRRFHGWALAYSGPSLVLS</sequence>
<accession>A0A934IQ25</accession>
<name>A0A934IQ25_9HYPH</name>